<comment type="caution">
    <text evidence="3">The sequence shown here is derived from an EMBL/GenBank/DDBJ whole genome shotgun (WGS) entry which is preliminary data.</text>
</comment>
<dbReference type="Proteomes" id="UP000821853">
    <property type="component" value="Chromosome 5"/>
</dbReference>
<reference evidence="3 4" key="1">
    <citation type="journal article" date="2020" name="Cell">
        <title>Large-Scale Comparative Analyses of Tick Genomes Elucidate Their Genetic Diversity and Vector Capacities.</title>
        <authorList>
            <consortium name="Tick Genome and Microbiome Consortium (TIGMIC)"/>
            <person name="Jia N."/>
            <person name="Wang J."/>
            <person name="Shi W."/>
            <person name="Du L."/>
            <person name="Sun Y."/>
            <person name="Zhan W."/>
            <person name="Jiang J.F."/>
            <person name="Wang Q."/>
            <person name="Zhang B."/>
            <person name="Ji P."/>
            <person name="Bell-Sakyi L."/>
            <person name="Cui X.M."/>
            <person name="Yuan T.T."/>
            <person name="Jiang B.G."/>
            <person name="Yang W.F."/>
            <person name="Lam T.T."/>
            <person name="Chang Q.C."/>
            <person name="Ding S.J."/>
            <person name="Wang X.J."/>
            <person name="Zhu J.G."/>
            <person name="Ruan X.D."/>
            <person name="Zhao L."/>
            <person name="Wei J.T."/>
            <person name="Ye R.Z."/>
            <person name="Que T.C."/>
            <person name="Du C.H."/>
            <person name="Zhou Y.H."/>
            <person name="Cheng J.X."/>
            <person name="Dai P.F."/>
            <person name="Guo W.B."/>
            <person name="Han X.H."/>
            <person name="Huang E.J."/>
            <person name="Li L.F."/>
            <person name="Wei W."/>
            <person name="Gao Y.C."/>
            <person name="Liu J.Z."/>
            <person name="Shao H.Z."/>
            <person name="Wang X."/>
            <person name="Wang C.C."/>
            <person name="Yang T.C."/>
            <person name="Huo Q.B."/>
            <person name="Li W."/>
            <person name="Chen H.Y."/>
            <person name="Chen S.E."/>
            <person name="Zhou L.G."/>
            <person name="Ni X.B."/>
            <person name="Tian J.H."/>
            <person name="Sheng Y."/>
            <person name="Liu T."/>
            <person name="Pan Y.S."/>
            <person name="Xia L.Y."/>
            <person name="Li J."/>
            <person name="Zhao F."/>
            <person name="Cao W.C."/>
        </authorList>
    </citation>
    <scope>NUCLEOTIDE SEQUENCE [LARGE SCALE GENOMIC DNA]</scope>
    <source>
        <strain evidence="3">HaeL-2018</strain>
    </source>
</reference>
<name>A0A9J6GMZ1_HAELO</name>
<proteinExistence type="predicted"/>
<evidence type="ECO:0000313" key="4">
    <source>
        <dbReference type="Proteomes" id="UP000821853"/>
    </source>
</evidence>
<dbReference type="EMBL" id="JABSTR010000007">
    <property type="protein sequence ID" value="KAH9375927.1"/>
    <property type="molecule type" value="Genomic_DNA"/>
</dbReference>
<evidence type="ECO:0000256" key="1">
    <source>
        <dbReference type="SAM" id="Coils"/>
    </source>
</evidence>
<dbReference type="AlphaFoldDB" id="A0A9J6GMZ1"/>
<protein>
    <submittedName>
        <fullName evidence="3">Uncharacterized protein</fullName>
    </submittedName>
</protein>
<keyword evidence="4" id="KW-1185">Reference proteome</keyword>
<sequence length="150" mass="16902">MAQKFPSHDADRSKQPTANPPSRPDPRRDAMAVEQCIKAPRARQGRSPAGRLGRLSWQCAVAKRMPPAIPEAMMEATPPKLSLVAQFDCLCRKLRDDTQGEELFLDFVPNQEACRQHWHAAELEKAELRRQVAALQEANTELSRNLAHIK</sequence>
<feature type="coiled-coil region" evidence="1">
    <location>
        <begin position="118"/>
        <end position="145"/>
    </location>
</feature>
<feature type="compositionally biased region" description="Basic and acidic residues" evidence="2">
    <location>
        <begin position="1"/>
        <end position="14"/>
    </location>
</feature>
<organism evidence="3 4">
    <name type="scientific">Haemaphysalis longicornis</name>
    <name type="common">Bush tick</name>
    <dbReference type="NCBI Taxonomy" id="44386"/>
    <lineage>
        <taxon>Eukaryota</taxon>
        <taxon>Metazoa</taxon>
        <taxon>Ecdysozoa</taxon>
        <taxon>Arthropoda</taxon>
        <taxon>Chelicerata</taxon>
        <taxon>Arachnida</taxon>
        <taxon>Acari</taxon>
        <taxon>Parasitiformes</taxon>
        <taxon>Ixodida</taxon>
        <taxon>Ixodoidea</taxon>
        <taxon>Ixodidae</taxon>
        <taxon>Haemaphysalinae</taxon>
        <taxon>Haemaphysalis</taxon>
    </lineage>
</organism>
<evidence type="ECO:0000313" key="3">
    <source>
        <dbReference type="EMBL" id="KAH9375927.1"/>
    </source>
</evidence>
<keyword evidence="1" id="KW-0175">Coiled coil</keyword>
<accession>A0A9J6GMZ1</accession>
<dbReference type="VEuPathDB" id="VectorBase:HLOH_056225"/>
<gene>
    <name evidence="3" type="ORF">HPB48_012567</name>
</gene>
<feature type="region of interest" description="Disordered" evidence="2">
    <location>
        <begin position="1"/>
        <end position="30"/>
    </location>
</feature>
<evidence type="ECO:0000256" key="2">
    <source>
        <dbReference type="SAM" id="MobiDB-lite"/>
    </source>
</evidence>